<dbReference type="Proteomes" id="UP001150217">
    <property type="component" value="Unassembled WGS sequence"/>
</dbReference>
<sequence length="62" mass="7019">LPVPGRDKRFNIGDGTLKWKDVTELISRRNRSWPGDCLRIVHFLAQTSAPLDITFAKEVLGL</sequence>
<protein>
    <submittedName>
        <fullName evidence="1">Uncharacterized protein</fullName>
    </submittedName>
</protein>
<evidence type="ECO:0000313" key="1">
    <source>
        <dbReference type="EMBL" id="KAJ4469834.1"/>
    </source>
</evidence>
<organism evidence="1 2">
    <name type="scientific">Lentinula lateritia</name>
    <dbReference type="NCBI Taxonomy" id="40482"/>
    <lineage>
        <taxon>Eukaryota</taxon>
        <taxon>Fungi</taxon>
        <taxon>Dikarya</taxon>
        <taxon>Basidiomycota</taxon>
        <taxon>Agaricomycotina</taxon>
        <taxon>Agaricomycetes</taxon>
        <taxon>Agaricomycetidae</taxon>
        <taxon>Agaricales</taxon>
        <taxon>Marasmiineae</taxon>
        <taxon>Omphalotaceae</taxon>
        <taxon>Lentinula</taxon>
    </lineage>
</organism>
<keyword evidence="2" id="KW-1185">Reference proteome</keyword>
<evidence type="ECO:0000313" key="2">
    <source>
        <dbReference type="Proteomes" id="UP001150217"/>
    </source>
</evidence>
<feature type="non-terminal residue" evidence="1">
    <location>
        <position position="62"/>
    </location>
</feature>
<reference evidence="1" key="1">
    <citation type="submission" date="2022-08" db="EMBL/GenBank/DDBJ databases">
        <title>A Global Phylogenomic Analysis of the Shiitake Genus Lentinula.</title>
        <authorList>
            <consortium name="DOE Joint Genome Institute"/>
            <person name="Sierra-Patev S."/>
            <person name="Min B."/>
            <person name="Naranjo-Ortiz M."/>
            <person name="Looney B."/>
            <person name="Konkel Z."/>
            <person name="Slot J.C."/>
            <person name="Sakamoto Y."/>
            <person name="Steenwyk J.L."/>
            <person name="Rokas A."/>
            <person name="Carro J."/>
            <person name="Camarero S."/>
            <person name="Ferreira P."/>
            <person name="Molpeceres G."/>
            <person name="Ruiz-Duenas F.J."/>
            <person name="Serrano A."/>
            <person name="Henrissat B."/>
            <person name="Drula E."/>
            <person name="Hughes K.W."/>
            <person name="Mata J.L."/>
            <person name="Ishikawa N.K."/>
            <person name="Vargas-Isla R."/>
            <person name="Ushijima S."/>
            <person name="Smith C.A."/>
            <person name="Ahrendt S."/>
            <person name="Andreopoulos W."/>
            <person name="He G."/>
            <person name="Labutti K."/>
            <person name="Lipzen A."/>
            <person name="Ng V."/>
            <person name="Riley R."/>
            <person name="Sandor L."/>
            <person name="Barry K."/>
            <person name="Martinez A.T."/>
            <person name="Xiao Y."/>
            <person name="Gibbons J.G."/>
            <person name="Terashima K."/>
            <person name="Grigoriev I.V."/>
            <person name="Hibbett D.S."/>
        </authorList>
    </citation>
    <scope>NUCLEOTIDE SEQUENCE</scope>
    <source>
        <strain evidence="1">RHP3577 ss4</strain>
    </source>
</reference>
<accession>A0ABQ8V2T7</accession>
<name>A0ABQ8V2T7_9AGAR</name>
<proteinExistence type="predicted"/>
<gene>
    <name evidence="1" type="ORF">C8R41DRAFT_747553</name>
</gene>
<dbReference type="EMBL" id="JANVFT010000094">
    <property type="protein sequence ID" value="KAJ4469834.1"/>
    <property type="molecule type" value="Genomic_DNA"/>
</dbReference>
<comment type="caution">
    <text evidence="1">The sequence shown here is derived from an EMBL/GenBank/DDBJ whole genome shotgun (WGS) entry which is preliminary data.</text>
</comment>
<feature type="non-terminal residue" evidence="1">
    <location>
        <position position="1"/>
    </location>
</feature>